<feature type="region of interest" description="Disordered" evidence="1">
    <location>
        <begin position="1"/>
        <end position="23"/>
    </location>
</feature>
<feature type="transmembrane region" description="Helical" evidence="2">
    <location>
        <begin position="186"/>
        <end position="205"/>
    </location>
</feature>
<organism evidence="5 6">
    <name type="scientific">Rhizobium rhizophilum</name>
    <dbReference type="NCBI Taxonomy" id="1850373"/>
    <lineage>
        <taxon>Bacteria</taxon>
        <taxon>Pseudomonadati</taxon>
        <taxon>Pseudomonadota</taxon>
        <taxon>Alphaproteobacteria</taxon>
        <taxon>Hyphomicrobiales</taxon>
        <taxon>Rhizobiaceae</taxon>
        <taxon>Rhizobium/Agrobacterium group</taxon>
        <taxon>Rhizobium</taxon>
    </lineage>
</organism>
<evidence type="ECO:0000256" key="1">
    <source>
        <dbReference type="SAM" id="MobiDB-lite"/>
    </source>
</evidence>
<reference evidence="5 6" key="1">
    <citation type="submission" date="2019-04" db="EMBL/GenBank/DDBJ databases">
        <title>Genome sequence of strain 7209-2.</title>
        <authorList>
            <person name="Gao J."/>
            <person name="Sun J."/>
        </authorList>
    </citation>
    <scope>NUCLEOTIDE SEQUENCE [LARGE SCALE GENOMIC DNA]</scope>
    <source>
        <strain evidence="5 6">7209-2</strain>
    </source>
</reference>
<comment type="caution">
    <text evidence="5">The sequence shown here is derived from an EMBL/GenBank/DDBJ whole genome shotgun (WGS) entry which is preliminary data.</text>
</comment>
<evidence type="ECO:0000256" key="2">
    <source>
        <dbReference type="SAM" id="Phobius"/>
    </source>
</evidence>
<dbReference type="EMBL" id="STGT01000001">
    <property type="protein sequence ID" value="THV17357.1"/>
    <property type="molecule type" value="Genomic_DNA"/>
</dbReference>
<evidence type="ECO:0008006" key="7">
    <source>
        <dbReference type="Google" id="ProtNLM"/>
    </source>
</evidence>
<gene>
    <name evidence="5" type="ORF">E9677_05065</name>
</gene>
<feature type="transmembrane region" description="Helical" evidence="2">
    <location>
        <begin position="77"/>
        <end position="97"/>
    </location>
</feature>
<feature type="transmembrane region" description="Helical" evidence="2">
    <location>
        <begin position="146"/>
        <end position="165"/>
    </location>
</feature>
<evidence type="ECO:0000313" key="6">
    <source>
        <dbReference type="Proteomes" id="UP000309667"/>
    </source>
</evidence>
<dbReference type="RefSeq" id="WP_136556961.1">
    <property type="nucleotide sequence ID" value="NZ_STGT01000001.1"/>
</dbReference>
<dbReference type="InterPro" id="IPR012037">
    <property type="entry name" value="Alpha/beta-hydrolase_fam"/>
</dbReference>
<protein>
    <recommendedName>
        <fullName evidence="7">Alpha/beta-hydrolase family protein</fullName>
    </recommendedName>
</protein>
<feature type="domain" description="Alpha/beta-hydrolase catalytic" evidence="3">
    <location>
        <begin position="282"/>
        <end position="568"/>
    </location>
</feature>
<proteinExistence type="predicted"/>
<keyword evidence="2" id="KW-0472">Membrane</keyword>
<evidence type="ECO:0000259" key="3">
    <source>
        <dbReference type="Pfam" id="PF10081"/>
    </source>
</evidence>
<keyword evidence="6" id="KW-1185">Reference proteome</keyword>
<dbReference type="Proteomes" id="UP000309667">
    <property type="component" value="Unassembled WGS sequence"/>
</dbReference>
<feature type="transmembrane region" description="Helical" evidence="2">
    <location>
        <begin position="109"/>
        <end position="126"/>
    </location>
</feature>
<dbReference type="InterPro" id="IPR027788">
    <property type="entry name" value="Alpha/beta-hydrolase_N_dom"/>
</dbReference>
<dbReference type="PIRSF" id="PIRSF007542">
    <property type="entry name" value="UCP007542"/>
    <property type="match status" value="1"/>
</dbReference>
<accession>A0ABY2R157</accession>
<keyword evidence="2" id="KW-1133">Transmembrane helix</keyword>
<feature type="domain" description="Alpha/beta-hydrolase N-terminal" evidence="4">
    <location>
        <begin position="60"/>
        <end position="265"/>
    </location>
</feature>
<sequence>MPFKRRNKSNSLSARTEDEPERLSRLEAGDSPLSVIVRVFIGKLSLPGVVLAIAFFCASLTPSLMPREALVQGSLSGIAAAVGYFIGVLLSSLWRLFELPELRLHRDKALFWIAAFGVSAMAVALWRSAVWQESARALWQMAPLDASYLEAVLVAAALFMGLLWIGRLFMMLFRRLAARMATIFPTRVATAIGFVIAAVIFWSIGENVVLRGALRLADSSFQQLDDLMEDEVAAPTSSEKTGGPASRLAWHGLGRQGRHYVASGPTRSDIEGFWGEPALEPIRVYAGLNNGDDIETRVALALEELIRQGGFERSTLVIKAPTGTGWIDPAAADTLDTLLRGDVASVALQYSYLTSWLSLLVEPEYGSESAKALFRAVYRHWKQLPPDERPRLVLYGLSLGALNSQSSVDLLEIVTDPFYGALWVGPPFQSRMWNEFTMGREAGSPAWLPRYGDGSIVRFTNQRAELDTASAAWGPLRIVYLQYASDPVVFFDPRSAYRSPEWLSGVRGPDVSPELTWYPVLTMLQLLFDMMIATTSPIGYGHVYAPQHHVDPWIAVTGVEIDPADVARLKRHFTEVAKTY</sequence>
<evidence type="ECO:0000259" key="4">
    <source>
        <dbReference type="Pfam" id="PF15420"/>
    </source>
</evidence>
<name>A0ABY2R157_9HYPH</name>
<dbReference type="Pfam" id="PF15420">
    <property type="entry name" value="Abhydrolase_9_N"/>
    <property type="match status" value="1"/>
</dbReference>
<dbReference type="Pfam" id="PF10081">
    <property type="entry name" value="Abhydrolase_9"/>
    <property type="match status" value="1"/>
</dbReference>
<dbReference type="InterPro" id="IPR027787">
    <property type="entry name" value="Alpha/beta-hydrolase_catalytic"/>
</dbReference>
<evidence type="ECO:0000313" key="5">
    <source>
        <dbReference type="EMBL" id="THV17357.1"/>
    </source>
</evidence>
<keyword evidence="2" id="KW-0812">Transmembrane</keyword>
<feature type="transmembrane region" description="Helical" evidence="2">
    <location>
        <begin position="44"/>
        <end position="65"/>
    </location>
</feature>